<proteinExistence type="predicted"/>
<evidence type="ECO:0000313" key="7">
    <source>
        <dbReference type="EMBL" id="OTA28195.1"/>
    </source>
</evidence>
<feature type="domain" description="Major facilitator superfamily (MFS) profile" evidence="6">
    <location>
        <begin position="250"/>
        <end position="462"/>
    </location>
</feature>
<feature type="transmembrane region" description="Helical" evidence="5">
    <location>
        <begin position="314"/>
        <end position="332"/>
    </location>
</feature>
<dbReference type="InterPro" id="IPR036259">
    <property type="entry name" value="MFS_trans_sf"/>
</dbReference>
<evidence type="ECO:0000256" key="5">
    <source>
        <dbReference type="SAM" id="Phobius"/>
    </source>
</evidence>
<dbReference type="GO" id="GO:0005886">
    <property type="term" value="C:plasma membrane"/>
    <property type="evidence" value="ECO:0007669"/>
    <property type="project" value="UniProtKB-SubCell"/>
</dbReference>
<feature type="transmembrane region" description="Helical" evidence="5">
    <location>
        <begin position="124"/>
        <end position="144"/>
    </location>
</feature>
<evidence type="ECO:0000313" key="8">
    <source>
        <dbReference type="Proteomes" id="UP000243540"/>
    </source>
</evidence>
<feature type="transmembrane region" description="Helical" evidence="5">
    <location>
        <begin position="191"/>
        <end position="213"/>
    </location>
</feature>
<dbReference type="Pfam" id="PF13347">
    <property type="entry name" value="MFS_2"/>
    <property type="match status" value="1"/>
</dbReference>
<gene>
    <name evidence="7" type="ORF">B9T39_07310</name>
</gene>
<keyword evidence="4 5" id="KW-0472">Membrane</keyword>
<dbReference type="InterPro" id="IPR020846">
    <property type="entry name" value="MFS_dom"/>
</dbReference>
<dbReference type="SUPFAM" id="SSF103473">
    <property type="entry name" value="MFS general substrate transporter"/>
    <property type="match status" value="1"/>
</dbReference>
<dbReference type="Gene3D" id="1.20.1250.20">
    <property type="entry name" value="MFS general substrate transporter like domains"/>
    <property type="match status" value="1"/>
</dbReference>
<feature type="transmembrane region" description="Helical" evidence="5">
    <location>
        <begin position="286"/>
        <end position="307"/>
    </location>
</feature>
<feature type="transmembrane region" description="Helical" evidence="5">
    <location>
        <begin position="95"/>
        <end position="118"/>
    </location>
</feature>
<accession>A0A1Y2SWP3</accession>
<feature type="transmembrane region" description="Helical" evidence="5">
    <location>
        <begin position="249"/>
        <end position="274"/>
    </location>
</feature>
<keyword evidence="2 5" id="KW-0812">Transmembrane</keyword>
<evidence type="ECO:0000256" key="2">
    <source>
        <dbReference type="ARBA" id="ARBA00022692"/>
    </source>
</evidence>
<organism evidence="7 8">
    <name type="scientific">Alloscardovia macacae</name>
    <dbReference type="NCBI Taxonomy" id="1160091"/>
    <lineage>
        <taxon>Bacteria</taxon>
        <taxon>Bacillati</taxon>
        <taxon>Actinomycetota</taxon>
        <taxon>Actinomycetes</taxon>
        <taxon>Bifidobacteriales</taxon>
        <taxon>Bifidobacteriaceae</taxon>
        <taxon>Alloscardovia</taxon>
    </lineage>
</organism>
<dbReference type="PROSITE" id="PS50850">
    <property type="entry name" value="MFS"/>
    <property type="match status" value="1"/>
</dbReference>
<evidence type="ECO:0000256" key="1">
    <source>
        <dbReference type="ARBA" id="ARBA00004651"/>
    </source>
</evidence>
<name>A0A1Y2SWP3_9BIFI</name>
<keyword evidence="3 5" id="KW-1133">Transmembrane helix</keyword>
<dbReference type="PANTHER" id="PTHR11328">
    <property type="entry name" value="MAJOR FACILITATOR SUPERFAMILY DOMAIN-CONTAINING PROTEIN"/>
    <property type="match status" value="1"/>
</dbReference>
<protein>
    <recommendedName>
        <fullName evidence="6">Major facilitator superfamily (MFS) profile domain-containing protein</fullName>
    </recommendedName>
</protein>
<dbReference type="NCBIfam" id="TIGR00792">
    <property type="entry name" value="gph"/>
    <property type="match status" value="1"/>
</dbReference>
<dbReference type="GO" id="GO:0008643">
    <property type="term" value="P:carbohydrate transport"/>
    <property type="evidence" value="ECO:0007669"/>
    <property type="project" value="InterPro"/>
</dbReference>
<dbReference type="EMBL" id="NEKC01000021">
    <property type="protein sequence ID" value="OTA28195.1"/>
    <property type="molecule type" value="Genomic_DNA"/>
</dbReference>
<evidence type="ECO:0000256" key="3">
    <source>
        <dbReference type="ARBA" id="ARBA00022989"/>
    </source>
</evidence>
<feature type="transmembrane region" description="Helical" evidence="5">
    <location>
        <begin position="428"/>
        <end position="448"/>
    </location>
</feature>
<comment type="caution">
    <text evidence="7">The sequence shown here is derived from an EMBL/GenBank/DDBJ whole genome shotgun (WGS) entry which is preliminary data.</text>
</comment>
<evidence type="ECO:0000256" key="4">
    <source>
        <dbReference type="ARBA" id="ARBA00023136"/>
    </source>
</evidence>
<dbReference type="Proteomes" id="UP000243540">
    <property type="component" value="Unassembled WGS sequence"/>
</dbReference>
<feature type="transmembrane region" description="Helical" evidence="5">
    <location>
        <begin position="165"/>
        <end position="185"/>
    </location>
</feature>
<evidence type="ECO:0000259" key="6">
    <source>
        <dbReference type="PROSITE" id="PS50850"/>
    </source>
</evidence>
<comment type="subcellular location">
    <subcellularLocation>
        <location evidence="1">Cell membrane</location>
        <topology evidence="1">Multi-pass membrane protein</topology>
    </subcellularLocation>
</comment>
<dbReference type="InterPro" id="IPR001927">
    <property type="entry name" value="Na/Gal_symport"/>
</dbReference>
<dbReference type="AlphaFoldDB" id="A0A1Y2SWP3"/>
<feature type="transmembrane region" description="Helical" evidence="5">
    <location>
        <begin position="56"/>
        <end position="83"/>
    </location>
</feature>
<feature type="transmembrane region" description="Helical" evidence="5">
    <location>
        <begin position="382"/>
        <end position="408"/>
    </location>
</feature>
<feature type="transmembrane region" description="Helical" evidence="5">
    <location>
        <begin position="26"/>
        <end position="50"/>
    </location>
</feature>
<feature type="transmembrane region" description="Helical" evidence="5">
    <location>
        <begin position="338"/>
        <end position="361"/>
    </location>
</feature>
<dbReference type="RefSeq" id="WP_086107159.1">
    <property type="nucleotide sequence ID" value="NZ_NEKB01000021.1"/>
</dbReference>
<dbReference type="PANTHER" id="PTHR11328:SF24">
    <property type="entry name" value="MAJOR FACILITATOR SUPERFAMILY (MFS) PROFILE DOMAIN-CONTAINING PROTEIN"/>
    <property type="match status" value="1"/>
</dbReference>
<dbReference type="GO" id="GO:0006814">
    <property type="term" value="P:sodium ion transport"/>
    <property type="evidence" value="ECO:0007669"/>
    <property type="project" value="InterPro"/>
</dbReference>
<dbReference type="GO" id="GO:0015293">
    <property type="term" value="F:symporter activity"/>
    <property type="evidence" value="ECO:0007669"/>
    <property type="project" value="InterPro"/>
</dbReference>
<dbReference type="STRING" id="1160091.B9T39_07310"/>
<dbReference type="OrthoDB" id="181905at2"/>
<dbReference type="InterPro" id="IPR039672">
    <property type="entry name" value="MFS_2"/>
</dbReference>
<reference evidence="7 8" key="1">
    <citation type="submission" date="2017-04" db="EMBL/GenBank/DDBJ databases">
        <title>Draft genome sequences of Alloscardovia macacae UMA81211 and UMA81212 isolated from the feces of a rhesus macaque (Macaca mulatta).</title>
        <authorList>
            <person name="Albert K."/>
            <person name="Sela D.A."/>
        </authorList>
    </citation>
    <scope>NUCLEOTIDE SEQUENCE [LARGE SCALE GENOMIC DNA]</scope>
    <source>
        <strain evidence="7 8">UMA81212</strain>
    </source>
</reference>
<sequence>MSSPVLDTTTSGGSSEMIRLSWLQKISYGLGAGGGNVMNTLLATFLLAYYTDTAGIVAASIGTMFVVCRFLDGITNFVMGSLIDNTHSRFGKARPWLFASAPLMLVGIVAIMNVPMGWSETAKLIYAYVSYLFLNGIVATMFGISHNALLARLTRDVDSRNDASMVSSVLNNVIGLAAGILITWLQLSMGWFFTSIVLGILTAVLILIPSVTLQEKVGMSGPNSADETFQKTPQPSLKEQLPAVLKNRYFWLSLLLGTLILFVNANAIGAQIFYCTVILHDPGFMTVLLMAGQIPGILVLFLMPYCARRFSKRAFMAAGAVLMIAGFALTGIAETNTLLIIVGTVLRSIGLGPMFAGLYAFSADSADYGEWKYGIRSEGLTASAQSIGSQIGIGFGSAATAWILAAVGYDPTAPVQSDAVVSAIQFDFGWMGFFFSIVLLVGVLLMTVEKYLPEIHASLGYR</sequence>